<gene>
    <name evidence="10" type="primary">IPO4</name>
</gene>
<keyword evidence="2" id="KW-0813">Transport</keyword>
<dbReference type="InterPro" id="IPR034085">
    <property type="entry name" value="TOG"/>
</dbReference>
<dbReference type="InterPro" id="IPR040122">
    <property type="entry name" value="Importin_beta"/>
</dbReference>
<feature type="region of interest" description="Disordered" evidence="7">
    <location>
        <begin position="808"/>
        <end position="833"/>
    </location>
</feature>
<dbReference type="Pfam" id="PF13513">
    <property type="entry name" value="HEAT_EZ"/>
    <property type="match status" value="3"/>
</dbReference>
<reference evidence="10" key="1">
    <citation type="submission" date="2025-08" db="UniProtKB">
        <authorList>
            <consortium name="RefSeq"/>
        </authorList>
    </citation>
    <scope>IDENTIFICATION</scope>
</reference>
<comment type="subcellular location">
    <subcellularLocation>
        <location evidence="1">Cytoplasm</location>
    </subcellularLocation>
</comment>
<dbReference type="GeneID" id="102386968"/>
<dbReference type="Proteomes" id="UP000189705">
    <property type="component" value="Unplaced"/>
</dbReference>
<keyword evidence="9" id="KW-1185">Reference proteome</keyword>
<proteinExistence type="predicted"/>
<dbReference type="CTD" id="79711"/>
<evidence type="ECO:0000256" key="3">
    <source>
        <dbReference type="ARBA" id="ARBA00022490"/>
    </source>
</evidence>
<dbReference type="GO" id="GO:0005737">
    <property type="term" value="C:cytoplasm"/>
    <property type="evidence" value="ECO:0007669"/>
    <property type="project" value="UniProtKB-SubCell"/>
</dbReference>
<dbReference type="SUPFAM" id="SSF48371">
    <property type="entry name" value="ARM repeat"/>
    <property type="match status" value="2"/>
</dbReference>
<evidence type="ECO:0000256" key="5">
    <source>
        <dbReference type="ARBA" id="ARBA00022927"/>
    </source>
</evidence>
<evidence type="ECO:0000259" key="8">
    <source>
        <dbReference type="SMART" id="SM01349"/>
    </source>
</evidence>
<dbReference type="SMART" id="SM01349">
    <property type="entry name" value="TOG"/>
    <property type="match status" value="1"/>
</dbReference>
<feature type="compositionally biased region" description="Acidic residues" evidence="7">
    <location>
        <begin position="823"/>
        <end position="833"/>
    </location>
</feature>
<dbReference type="STRING" id="38654.A0A3Q0FR19"/>
<evidence type="ECO:0000313" key="9">
    <source>
        <dbReference type="Proteomes" id="UP000189705"/>
    </source>
</evidence>
<feature type="compositionally biased region" description="Acidic residues" evidence="7">
    <location>
        <begin position="276"/>
        <end position="287"/>
    </location>
</feature>
<dbReference type="InterPro" id="IPR011989">
    <property type="entry name" value="ARM-like"/>
</dbReference>
<dbReference type="PROSITE" id="PS50077">
    <property type="entry name" value="HEAT_REPEAT"/>
    <property type="match status" value="1"/>
</dbReference>
<evidence type="ECO:0000313" key="10">
    <source>
        <dbReference type="RefSeq" id="XP_025048600.1"/>
    </source>
</evidence>
<name>A0A3Q0FR19_ALLSI</name>
<evidence type="ECO:0000256" key="2">
    <source>
        <dbReference type="ARBA" id="ARBA00022448"/>
    </source>
</evidence>
<dbReference type="AlphaFoldDB" id="A0A3Q0FR19"/>
<evidence type="ECO:0000256" key="1">
    <source>
        <dbReference type="ARBA" id="ARBA00004496"/>
    </source>
</evidence>
<dbReference type="InterPro" id="IPR021133">
    <property type="entry name" value="HEAT_type_2"/>
</dbReference>
<dbReference type="InParanoid" id="A0A3Q0FR19"/>
<feature type="region of interest" description="Disordered" evidence="7">
    <location>
        <begin position="604"/>
        <end position="631"/>
    </location>
</feature>
<feature type="domain" description="TOG" evidence="8">
    <location>
        <begin position="308"/>
        <end position="595"/>
    </location>
</feature>
<keyword evidence="5" id="KW-0653">Protein transport</keyword>
<evidence type="ECO:0000256" key="7">
    <source>
        <dbReference type="SAM" id="MobiDB-lite"/>
    </source>
</evidence>
<accession>A0A3Q0FR19</accession>
<organism evidence="9 10">
    <name type="scientific">Alligator sinensis</name>
    <name type="common">Chinese alligator</name>
    <dbReference type="NCBI Taxonomy" id="38654"/>
    <lineage>
        <taxon>Eukaryota</taxon>
        <taxon>Metazoa</taxon>
        <taxon>Chordata</taxon>
        <taxon>Craniata</taxon>
        <taxon>Vertebrata</taxon>
        <taxon>Euteleostomi</taxon>
        <taxon>Archelosauria</taxon>
        <taxon>Archosauria</taxon>
        <taxon>Crocodylia</taxon>
        <taxon>Alligatoridae</taxon>
        <taxon>Alligatorinae</taxon>
        <taxon>Alligator</taxon>
    </lineage>
</organism>
<dbReference type="KEGG" id="asn:102386968"/>
<dbReference type="RefSeq" id="XP_025048600.1">
    <property type="nucleotide sequence ID" value="XM_025192815.1"/>
</dbReference>
<evidence type="ECO:0000256" key="4">
    <source>
        <dbReference type="ARBA" id="ARBA00022737"/>
    </source>
</evidence>
<keyword evidence="3" id="KW-0963">Cytoplasm</keyword>
<dbReference type="Gene3D" id="1.25.10.10">
    <property type="entry name" value="Leucine-rich Repeat Variant"/>
    <property type="match status" value="1"/>
</dbReference>
<evidence type="ECO:0000256" key="6">
    <source>
        <dbReference type="PROSITE-ProRule" id="PRU00103"/>
    </source>
</evidence>
<dbReference type="InterPro" id="IPR016024">
    <property type="entry name" value="ARM-type_fold"/>
</dbReference>
<dbReference type="GO" id="GO:0006606">
    <property type="term" value="P:protein import into nucleus"/>
    <property type="evidence" value="ECO:0007669"/>
    <property type="project" value="InterPro"/>
</dbReference>
<sequence>MSSPGDLEGWPPAGLERVLGDLLQPDTGLIQRATVQLREAFRHPGALALLCHVLRNSPSPQGTLVLEALEQETEHAVLVALAQLAALLLHRGGVAGWPQALSFIQQGALGPEPQRAEVSLLVLSSALEAAPEALAPHCLALLRLCHRVLAQPTPPCPLLGPGNLTRSLIPKIISAVKQLIPVNEAQASEAMEVFDELMETEVAIVVPHLSEVVGFCLEVASDQALGDAVRVKALGTISFLIKLKGKALVRQRLVPVVLGALFPVLSAAPPPGRMDPEDEDEDAEDPDGGLGLQTPKHAAAQVIDMLALHLPPEKLFTHLMPLVQGALGSADPYQRKAALMCLAVLAEGCGDHIRSRHLQELLAVLCRALGDASPAVRGAALFALGQFSENLQPDIAAFAGDVLPLLQTHLGTVEPGRGPHLAKAYYALENFLESLGTGIEPFLPGLMEHVLGTLRGHGPPRTKELVISTLGAIASAAQGALLPYFPALLDQLRPLLLPARPDLRPVQVQAVETLGALVRALGPAAFGPLAEETCQLALGLAQAPDDPDLRRCAYSLLGALSATLGEGLAPHLPQVTALLLRALRSTEGLVVPAGDQGSFLLFEEEEEEEEEAEVEGDEGPEDEDEEEDEELVGLNVSSAYVDEKEDACAALGDIAANASASFLPYLDACFPEVLGLLEFPHVNVRKAACETLAQVCVALHQLCKGQAPTPPRTARDQVLAEAVPALARAARQERERSGAMAALEALGTVLRSCQQEALRDPGHLANICPLIRHGHCQGKLTAWRAMEALLEEAQGLGSRVMGALPVGEAHSPLRSPTQTACQEADEDDDDDEEQAEYDAMLEEYAGEVIPALAVAAGGDAFAPYFAGFLPLLLSKLKPSSGVAERSLGTGVLAEALGGLGGAAAPFLPRLVPALLAAAHDAHPEVRSNAAFALGKMAEAAPSAALPLYGAVLAALGALWVRESGGRVRDNVCGALARLVLAQPQAVPLAQVVPVLLGALPLSEDLEETPTVVRCLCALHQHQPHELEPHVAEVVRASGAVLGSQHLPPEEGQGLCALLQDLATRHRPELEAALQAQPPEAIARLRQALAPA</sequence>
<feature type="repeat" description="HEAT" evidence="6">
    <location>
        <begin position="910"/>
        <end position="945"/>
    </location>
</feature>
<feature type="region of interest" description="Disordered" evidence="7">
    <location>
        <begin position="269"/>
        <end position="291"/>
    </location>
</feature>
<dbReference type="PANTHER" id="PTHR10527">
    <property type="entry name" value="IMPORTIN BETA"/>
    <property type="match status" value="1"/>
</dbReference>
<keyword evidence="4" id="KW-0677">Repeat</keyword>
<protein>
    <submittedName>
        <fullName evidence="10">Importin-4</fullName>
    </submittedName>
</protein>